<dbReference type="EMBL" id="FONY01000007">
    <property type="protein sequence ID" value="SFE81924.1"/>
    <property type="molecule type" value="Genomic_DNA"/>
</dbReference>
<evidence type="ECO:0000256" key="10">
    <source>
        <dbReference type="SAM" id="SignalP"/>
    </source>
</evidence>
<keyword evidence="4 7" id="KW-0645">Protease</keyword>
<dbReference type="InterPro" id="IPR012393">
    <property type="entry name" value="Tricorn_protease"/>
</dbReference>
<feature type="domain" description="Tricorn protease C1" evidence="12">
    <location>
        <begin position="699"/>
        <end position="756"/>
    </location>
</feature>
<dbReference type="Gene3D" id="2.120.10.30">
    <property type="entry name" value="TolB, C-terminal domain"/>
    <property type="match status" value="1"/>
</dbReference>
<evidence type="ECO:0000256" key="9">
    <source>
        <dbReference type="PIRSR" id="PIRSR036421-3"/>
    </source>
</evidence>
<dbReference type="CDD" id="cd07562">
    <property type="entry name" value="Peptidase_S41_TRI"/>
    <property type="match status" value="1"/>
</dbReference>
<feature type="site" description="Transition state stabilizer; via amide nitrogen" evidence="9">
    <location>
        <position position="980"/>
    </location>
</feature>
<dbReference type="SUPFAM" id="SSF82171">
    <property type="entry name" value="DPP6 N-terminal domain-like"/>
    <property type="match status" value="1"/>
</dbReference>
<keyword evidence="3 7" id="KW-0963">Cytoplasm</keyword>
<feature type="active site" description="Charge relay system" evidence="8">
    <location>
        <position position="1036"/>
    </location>
</feature>
<dbReference type="STRING" id="1003.SAMN04488541_100792"/>
<dbReference type="InterPro" id="IPR005151">
    <property type="entry name" value="Tail-specific_protease"/>
</dbReference>
<dbReference type="AlphaFoldDB" id="A0A1I2DMU7"/>
<keyword evidence="14" id="KW-1185">Reference proteome</keyword>
<protein>
    <recommendedName>
        <fullName evidence="7">Tricorn protease homolog</fullName>
        <ecNumber evidence="7">3.4.21.-</ecNumber>
    </recommendedName>
</protein>
<dbReference type="Gene3D" id="3.30.750.44">
    <property type="match status" value="1"/>
</dbReference>
<keyword evidence="6 7" id="KW-0720">Serine protease</keyword>
<evidence type="ECO:0000313" key="14">
    <source>
        <dbReference type="Proteomes" id="UP000199513"/>
    </source>
</evidence>
<evidence type="ECO:0000256" key="6">
    <source>
        <dbReference type="ARBA" id="ARBA00022825"/>
    </source>
</evidence>
<dbReference type="RefSeq" id="WP_091541519.1">
    <property type="nucleotide sequence ID" value="NZ_FONY01000007.1"/>
</dbReference>
<dbReference type="SUPFAM" id="SSF52096">
    <property type="entry name" value="ClpP/crotonase"/>
    <property type="match status" value="1"/>
</dbReference>
<evidence type="ECO:0000256" key="7">
    <source>
        <dbReference type="PIRNR" id="PIRNR036421"/>
    </source>
</evidence>
<dbReference type="Gene3D" id="2.120.10.60">
    <property type="entry name" value="Tricorn protease N-terminal domain"/>
    <property type="match status" value="2"/>
</dbReference>
<comment type="subcellular location">
    <subcellularLocation>
        <location evidence="1 7">Cytoplasm</location>
    </subcellularLocation>
</comment>
<sequence>MRKTLFFITWLCCHCLFAQTNPNWFRYAAISPDGTKIAFTFKGDLYVVPTAGGTAQPLTFHEAHDFMPVWSKDGTKIAFASDRFGNFDVFVIDALGGEPTRLTYHSNSEYPYTFSADDKFVLLGGQRLDAVSHRQYPTASQPELYQVAVNGSRVQQVWTVPAEDVQVSKNGQFYIYHDKKGGENAWRKHHLSAIARDIWIFDKNTGKHQMLTSFAGEDRNPVFSPDGKSIYYLSEESGNFNVHSLNIQNPSQKQQITSFKPHPVRFLSIANEGTLCFTYDGEIYTLKAGGKPTKVNITIRTEGKKNNQQIIPISGNISEMSVSPNGKEIAYIVRGEVFASSVEGGVTKRITNTPEQERFVSFSPDGNAIMYASERNGLWSIYETKKVKSDEPYFYASTLLKEEALIKNQNENYQPQYSPDGKEVAFIENRTSLKILNLASKQVRTLLTPNELYYMSDGDQYFSWSPDGKWILAEYNPVMANSEIVLIPSDGKGKMVNLTESGYSDFRPKWVSEGKQMLWFSDRDGLRSYANSGARQSDVYATFFTQDSWDRFRMSKEDYALLKEIEEKAKKDKEKESKDKKTEVKKDSSLVIDLEGIKDRKARLTIHSSALSDAVLSKDGETLYYLARFEKGLNLWSTKLRTKETKMEIELGANFGRLTWDKEMKNLFLLADGSISKINPESKKRESVSIRSELNLNAAAERQYMFDHVWRRTKSMFYISNFHGANWDELKKVYEAKLPAIGTGYEFAELLSEMLGELNVSHSGASYRSFSPNEDNTASLGILIDYDYTGEGVKIAEILKGSPLDKENIKVRSGMIIEQIDGEALTANIDYAAFLNRKAGNFTALQVYDPDTKTRQQITVKPISLGEENALLYMRWVRKNQEEVEKLSKGQLGYVHIPGMSDAPYRTVYEEVMGKYHDKKGIIVDTRFNGGGDLVSDLAMFFTGKKFLDYAIESRSVGYEPTFRWTKPSLAMFNESNYSDGHCFACGYKDLGIGKTVGMPVPGTCSFAGWELLQDGFTRWGAVPVSAKNSKGEWLENNQTVPDFQVKNEPEQISKGKDQQLEKAVEELLKVVK</sequence>
<dbReference type="OrthoDB" id="9815657at2"/>
<dbReference type="Proteomes" id="UP000199513">
    <property type="component" value="Unassembled WGS sequence"/>
</dbReference>
<dbReference type="SUPFAM" id="SSF69304">
    <property type="entry name" value="Tricorn protease N-terminal domain"/>
    <property type="match status" value="1"/>
</dbReference>
<name>A0A1I2DMU7_9BACT</name>
<evidence type="ECO:0000256" key="5">
    <source>
        <dbReference type="ARBA" id="ARBA00022801"/>
    </source>
</evidence>
<keyword evidence="10" id="KW-0732">Signal</keyword>
<accession>A0A1I2DMU7</accession>
<dbReference type="InterPro" id="IPR028204">
    <property type="entry name" value="Tricorn_C1"/>
</dbReference>
<feature type="signal peptide" evidence="10">
    <location>
        <begin position="1"/>
        <end position="18"/>
    </location>
</feature>
<dbReference type="EC" id="3.4.21.-" evidence="7"/>
<dbReference type="Pfam" id="PF14684">
    <property type="entry name" value="Tricorn_C1"/>
    <property type="match status" value="1"/>
</dbReference>
<dbReference type="PANTHER" id="PTHR43253:SF1">
    <property type="entry name" value="TRICORN PROTEASE HOMOLOG 2-RELATED"/>
    <property type="match status" value="1"/>
</dbReference>
<evidence type="ECO:0000259" key="12">
    <source>
        <dbReference type="Pfam" id="PF14684"/>
    </source>
</evidence>
<dbReference type="Gene3D" id="2.30.42.10">
    <property type="match status" value="1"/>
</dbReference>
<organism evidence="13 14">
    <name type="scientific">Thermoflexibacter ruber</name>
    <dbReference type="NCBI Taxonomy" id="1003"/>
    <lineage>
        <taxon>Bacteria</taxon>
        <taxon>Pseudomonadati</taxon>
        <taxon>Bacteroidota</taxon>
        <taxon>Cytophagia</taxon>
        <taxon>Cytophagales</taxon>
        <taxon>Thermoflexibacteraceae</taxon>
        <taxon>Thermoflexibacter</taxon>
    </lineage>
</organism>
<dbReference type="Pfam" id="PF26549">
    <property type="entry name" value="Tricorn_N"/>
    <property type="match status" value="1"/>
</dbReference>
<evidence type="ECO:0000256" key="4">
    <source>
        <dbReference type="ARBA" id="ARBA00022670"/>
    </source>
</evidence>
<feature type="chain" id="PRO_5011549389" description="Tricorn protease homolog" evidence="10">
    <location>
        <begin position="19"/>
        <end position="1073"/>
    </location>
</feature>
<feature type="active site" description="Charge relay system" evidence="8">
    <location>
        <position position="762"/>
    </location>
</feature>
<dbReference type="SUPFAM" id="SSF50156">
    <property type="entry name" value="PDZ domain-like"/>
    <property type="match status" value="1"/>
</dbReference>
<dbReference type="InterPro" id="IPR036034">
    <property type="entry name" value="PDZ_sf"/>
</dbReference>
<reference evidence="13 14" key="1">
    <citation type="submission" date="2016-10" db="EMBL/GenBank/DDBJ databases">
        <authorList>
            <person name="de Groot N.N."/>
        </authorList>
    </citation>
    <scope>NUCLEOTIDE SEQUENCE [LARGE SCALE GENOMIC DNA]</scope>
    <source>
        <strain>GEY</strain>
        <strain evidence="14">DSM 9560</strain>
    </source>
</reference>
<comment type="function">
    <text evidence="7">Degrades oligopeptides.</text>
</comment>
<dbReference type="GO" id="GO:0005737">
    <property type="term" value="C:cytoplasm"/>
    <property type="evidence" value="ECO:0007669"/>
    <property type="project" value="UniProtKB-SubCell"/>
</dbReference>
<evidence type="ECO:0000313" key="13">
    <source>
        <dbReference type="EMBL" id="SFE81924.1"/>
    </source>
</evidence>
<dbReference type="InterPro" id="IPR029045">
    <property type="entry name" value="ClpP/crotonase-like_dom_sf"/>
</dbReference>
<evidence type="ECO:0000256" key="8">
    <source>
        <dbReference type="PIRSR" id="PIRSR036421-1"/>
    </source>
</evidence>
<dbReference type="Pfam" id="PF26550">
    <property type="entry name" value="Tricorn_2nd"/>
    <property type="match status" value="1"/>
</dbReference>
<dbReference type="GO" id="GO:0008236">
    <property type="term" value="F:serine-type peptidase activity"/>
    <property type="evidence" value="ECO:0007669"/>
    <property type="project" value="UniProtKB-UniRule"/>
</dbReference>
<proteinExistence type="inferred from homology"/>
<evidence type="ECO:0000256" key="1">
    <source>
        <dbReference type="ARBA" id="ARBA00004496"/>
    </source>
</evidence>
<dbReference type="Gene3D" id="3.90.226.10">
    <property type="entry name" value="2-enoyl-CoA Hydratase, Chain A, domain 1"/>
    <property type="match status" value="1"/>
</dbReference>
<gene>
    <name evidence="13" type="ORF">SAMN04488541_100792</name>
</gene>
<evidence type="ECO:0000259" key="11">
    <source>
        <dbReference type="Pfam" id="PF03572"/>
    </source>
</evidence>
<dbReference type="GO" id="GO:0006508">
    <property type="term" value="P:proteolysis"/>
    <property type="evidence" value="ECO:0007669"/>
    <property type="project" value="UniProtKB-UniRule"/>
</dbReference>
<comment type="similarity">
    <text evidence="2 7">Belongs to the peptidase S41B family.</text>
</comment>
<evidence type="ECO:0000256" key="3">
    <source>
        <dbReference type="ARBA" id="ARBA00022490"/>
    </source>
</evidence>
<feature type="active site" description="Nucleophile" evidence="8">
    <location>
        <position position="979"/>
    </location>
</feature>
<dbReference type="PIRSF" id="PIRSF036421">
    <property type="entry name" value="Tricorn_protease"/>
    <property type="match status" value="1"/>
</dbReference>
<dbReference type="PANTHER" id="PTHR43253">
    <property type="entry name" value="TRICORN PROTEASE HOMOLOG 2-RELATED"/>
    <property type="match status" value="1"/>
</dbReference>
<evidence type="ECO:0000256" key="2">
    <source>
        <dbReference type="ARBA" id="ARBA00008524"/>
    </source>
</evidence>
<dbReference type="InterPro" id="IPR011042">
    <property type="entry name" value="6-blade_b-propeller_TolB-like"/>
</dbReference>
<feature type="domain" description="Tail specific protease" evidence="11">
    <location>
        <begin position="892"/>
        <end position="1045"/>
    </location>
</feature>
<dbReference type="Pfam" id="PF03572">
    <property type="entry name" value="Peptidase_S41"/>
    <property type="match status" value="1"/>
</dbReference>
<keyword evidence="5 7" id="KW-0378">Hydrolase</keyword>